<gene>
    <name evidence="3" type="ORF">H6G81_35010</name>
</gene>
<sequence length="134" mass="15512">MKIKRLHAHFLISTGSYNNERIGFSVELDEIETVESVVSHLRERVIKIVGPTAQQFYDNARQYARECERLEEKLEKLRKEWDATASFLKAQGLNPEAPSMPQFRNLLEAVTVESEAVTGFEDEDEDEDEDDDDY</sequence>
<evidence type="ECO:0000313" key="3">
    <source>
        <dbReference type="EMBL" id="MBD2609562.1"/>
    </source>
</evidence>
<dbReference type="RefSeq" id="WP_029637106.1">
    <property type="nucleotide sequence ID" value="NZ_JACJTA010000173.1"/>
</dbReference>
<protein>
    <submittedName>
        <fullName evidence="3">Uncharacterized protein</fullName>
    </submittedName>
</protein>
<name>A0ABR8H2A1_9CYAN</name>
<organism evidence="3 4">
    <name type="scientific">Scytonema hofmannii FACHB-248</name>
    <dbReference type="NCBI Taxonomy" id="1842502"/>
    <lineage>
        <taxon>Bacteria</taxon>
        <taxon>Bacillati</taxon>
        <taxon>Cyanobacteriota</taxon>
        <taxon>Cyanophyceae</taxon>
        <taxon>Nostocales</taxon>
        <taxon>Scytonemataceae</taxon>
        <taxon>Scytonema</taxon>
    </lineage>
</organism>
<dbReference type="EMBL" id="JACJTA010000173">
    <property type="protein sequence ID" value="MBD2609562.1"/>
    <property type="molecule type" value="Genomic_DNA"/>
</dbReference>
<evidence type="ECO:0000256" key="1">
    <source>
        <dbReference type="SAM" id="Coils"/>
    </source>
</evidence>
<feature type="coiled-coil region" evidence="1">
    <location>
        <begin position="53"/>
        <end position="80"/>
    </location>
</feature>
<proteinExistence type="predicted"/>
<comment type="caution">
    <text evidence="3">The sequence shown here is derived from an EMBL/GenBank/DDBJ whole genome shotgun (WGS) entry which is preliminary data.</text>
</comment>
<dbReference type="Proteomes" id="UP000660380">
    <property type="component" value="Unassembled WGS sequence"/>
</dbReference>
<feature type="compositionally biased region" description="Acidic residues" evidence="2">
    <location>
        <begin position="120"/>
        <end position="134"/>
    </location>
</feature>
<evidence type="ECO:0000256" key="2">
    <source>
        <dbReference type="SAM" id="MobiDB-lite"/>
    </source>
</evidence>
<reference evidence="3 4" key="1">
    <citation type="journal article" date="2020" name="ISME J.">
        <title>Comparative genomics reveals insights into cyanobacterial evolution and habitat adaptation.</title>
        <authorList>
            <person name="Chen M.Y."/>
            <person name="Teng W.K."/>
            <person name="Zhao L."/>
            <person name="Hu C.X."/>
            <person name="Zhou Y.K."/>
            <person name="Han B.P."/>
            <person name="Song L.R."/>
            <person name="Shu W.S."/>
        </authorList>
    </citation>
    <scope>NUCLEOTIDE SEQUENCE [LARGE SCALE GENOMIC DNA]</scope>
    <source>
        <strain evidence="3 4">FACHB-248</strain>
    </source>
</reference>
<evidence type="ECO:0000313" key="4">
    <source>
        <dbReference type="Proteomes" id="UP000660380"/>
    </source>
</evidence>
<keyword evidence="4" id="KW-1185">Reference proteome</keyword>
<accession>A0ABR8H2A1</accession>
<keyword evidence="1" id="KW-0175">Coiled coil</keyword>
<feature type="region of interest" description="Disordered" evidence="2">
    <location>
        <begin position="115"/>
        <end position="134"/>
    </location>
</feature>